<keyword evidence="1" id="KW-0732">Signal</keyword>
<accession>A0A1G6PN87</accession>
<dbReference type="SUPFAM" id="SSF51695">
    <property type="entry name" value="PLC-like phosphodiesterases"/>
    <property type="match status" value="1"/>
</dbReference>
<dbReference type="Pfam" id="PF03009">
    <property type="entry name" value="GDPD"/>
    <property type="match status" value="1"/>
</dbReference>
<reference evidence="4" key="1">
    <citation type="submission" date="2016-10" db="EMBL/GenBank/DDBJ databases">
        <authorList>
            <person name="Varghese N."/>
            <person name="Submissions S."/>
        </authorList>
    </citation>
    <scope>NUCLEOTIDE SEQUENCE [LARGE SCALE GENOMIC DNA]</scope>
    <source>
        <strain evidence="4">DSM 21620</strain>
    </source>
</reference>
<evidence type="ECO:0000313" key="4">
    <source>
        <dbReference type="Proteomes" id="UP000198666"/>
    </source>
</evidence>
<keyword evidence="4" id="KW-1185">Reference proteome</keyword>
<name>A0A1G6PN87_9BACI</name>
<dbReference type="GO" id="GO:0008081">
    <property type="term" value="F:phosphoric diester hydrolase activity"/>
    <property type="evidence" value="ECO:0007669"/>
    <property type="project" value="InterPro"/>
</dbReference>
<evidence type="ECO:0000259" key="2">
    <source>
        <dbReference type="PROSITE" id="PS51704"/>
    </source>
</evidence>
<proteinExistence type="predicted"/>
<dbReference type="GO" id="GO:0006629">
    <property type="term" value="P:lipid metabolic process"/>
    <property type="evidence" value="ECO:0007669"/>
    <property type="project" value="InterPro"/>
</dbReference>
<feature type="domain" description="GP-PDE" evidence="2">
    <location>
        <begin position="35"/>
        <end position="269"/>
    </location>
</feature>
<dbReference type="Proteomes" id="UP000198666">
    <property type="component" value="Unassembled WGS sequence"/>
</dbReference>
<feature type="chain" id="PRO_5039053809" evidence="1">
    <location>
        <begin position="22"/>
        <end position="273"/>
    </location>
</feature>
<dbReference type="AlphaFoldDB" id="A0A1G6PN87"/>
<evidence type="ECO:0000313" key="3">
    <source>
        <dbReference type="EMBL" id="SDC81528.1"/>
    </source>
</evidence>
<dbReference type="PROSITE" id="PS51704">
    <property type="entry name" value="GP_PDE"/>
    <property type="match status" value="1"/>
</dbReference>
<evidence type="ECO:0000256" key="1">
    <source>
        <dbReference type="SAM" id="SignalP"/>
    </source>
</evidence>
<dbReference type="EMBL" id="FMZB01000004">
    <property type="protein sequence ID" value="SDC81528.1"/>
    <property type="molecule type" value="Genomic_DNA"/>
</dbReference>
<dbReference type="PANTHER" id="PTHR46211">
    <property type="entry name" value="GLYCEROPHOSPHORYL DIESTER PHOSPHODIESTERASE"/>
    <property type="match status" value="1"/>
</dbReference>
<organism evidence="3 4">
    <name type="scientific">Terribacillus halophilus</name>
    <dbReference type="NCBI Taxonomy" id="361279"/>
    <lineage>
        <taxon>Bacteria</taxon>
        <taxon>Bacillati</taxon>
        <taxon>Bacillota</taxon>
        <taxon>Bacilli</taxon>
        <taxon>Bacillales</taxon>
        <taxon>Bacillaceae</taxon>
        <taxon>Terribacillus</taxon>
    </lineage>
</organism>
<dbReference type="InterPro" id="IPR030395">
    <property type="entry name" value="GP_PDE_dom"/>
</dbReference>
<protein>
    <submittedName>
        <fullName evidence="3">Glycerophosphoryl diester phosphodiesterase</fullName>
    </submittedName>
</protein>
<dbReference type="PANTHER" id="PTHR46211:SF7">
    <property type="entry name" value="GLYCEROPHOSPHODIESTER PHOSPHODIESTERASE"/>
    <property type="match status" value="1"/>
</dbReference>
<dbReference type="Gene3D" id="3.20.20.190">
    <property type="entry name" value="Phosphatidylinositol (PI) phosphodiesterase"/>
    <property type="match status" value="1"/>
</dbReference>
<dbReference type="InterPro" id="IPR017946">
    <property type="entry name" value="PLC-like_Pdiesterase_TIM-brl"/>
</dbReference>
<dbReference type="STRING" id="361279.SAMN05421663_104194"/>
<gene>
    <name evidence="3" type="ORF">SAMN05421663_104194</name>
</gene>
<sequence>MYLIICSLLFLLSACSFTSGAESAAGSGATPGYDPLIIAHRGASDLEPEHTFASYDRAVKDKADYIEIDLRETKDGELIAMHDEDVNRTTDGEGFVGELTLDYIESLDAGGGQKVPTLRDIVSHYKNKVKYYIETRSNADGKITMEDQLLQILTENKIDDDNVIIQSFDEASLLKIHERNPDVQLVRLLRKKEIQELTTERLNEISTFAFAIGTYAGSTDKDLVSMARDNGLDIHTYYYDDEKELAREMFQLKVDGTFTNNPKFARETMNPSK</sequence>
<feature type="signal peptide" evidence="1">
    <location>
        <begin position="1"/>
        <end position="21"/>
    </location>
</feature>